<evidence type="ECO:0000313" key="3">
    <source>
        <dbReference type="Proteomes" id="UP001156664"/>
    </source>
</evidence>
<feature type="compositionally biased region" description="Gly residues" evidence="1">
    <location>
        <begin position="162"/>
        <end position="177"/>
    </location>
</feature>
<evidence type="ECO:0000256" key="1">
    <source>
        <dbReference type="SAM" id="MobiDB-lite"/>
    </source>
</evidence>
<comment type="caution">
    <text evidence="2">The sequence shown here is derived from an EMBL/GenBank/DDBJ whole genome shotgun (WGS) entry which is preliminary data.</text>
</comment>
<evidence type="ECO:0000313" key="2">
    <source>
        <dbReference type="EMBL" id="GLR26648.1"/>
    </source>
</evidence>
<gene>
    <name evidence="2" type="ORF">GCM10007875_17380</name>
</gene>
<name>A0ABQ5YQ24_9BURK</name>
<dbReference type="Proteomes" id="UP001156664">
    <property type="component" value="Unassembled WGS sequence"/>
</dbReference>
<reference evidence="3" key="1">
    <citation type="journal article" date="2019" name="Int. J. Syst. Evol. Microbiol.">
        <title>The Global Catalogue of Microorganisms (GCM) 10K type strain sequencing project: providing services to taxonomists for standard genome sequencing and annotation.</title>
        <authorList>
            <consortium name="The Broad Institute Genomics Platform"/>
            <consortium name="The Broad Institute Genome Sequencing Center for Infectious Disease"/>
            <person name="Wu L."/>
            <person name="Ma J."/>
        </authorList>
    </citation>
    <scope>NUCLEOTIDE SEQUENCE [LARGE SCALE GENOMIC DNA]</scope>
    <source>
        <strain evidence="3">NBRC 105857</strain>
    </source>
</reference>
<sequence length="177" mass="18604">MAQSHENAHLLNLGQSLADQLPKIHQGLEGQLNLHEMGQLISDLQSQLLQLNHTTQSLFPDLSLNLHDVSGALSSLPNGALLTSVQADTYSIFDTFSHHDHGVAGVHTTLDALFTSPEAFPLTLDFSDKHHVEQVHDLFSSHGSSSISTSASVGGNEFAGDSGTGGHGGHNGGSGQV</sequence>
<protein>
    <submittedName>
        <fullName evidence="2">Uncharacterized protein</fullName>
    </submittedName>
</protein>
<dbReference type="EMBL" id="BSOJ01000015">
    <property type="protein sequence ID" value="GLR26648.1"/>
    <property type="molecule type" value="Genomic_DNA"/>
</dbReference>
<accession>A0ABQ5YQ24</accession>
<feature type="region of interest" description="Disordered" evidence="1">
    <location>
        <begin position="150"/>
        <end position="177"/>
    </location>
</feature>
<organism evidence="2 3">
    <name type="scientific">Limnobacter litoralis</name>
    <dbReference type="NCBI Taxonomy" id="481366"/>
    <lineage>
        <taxon>Bacteria</taxon>
        <taxon>Pseudomonadati</taxon>
        <taxon>Pseudomonadota</taxon>
        <taxon>Betaproteobacteria</taxon>
        <taxon>Burkholderiales</taxon>
        <taxon>Burkholderiaceae</taxon>
        <taxon>Limnobacter</taxon>
    </lineage>
</organism>
<proteinExistence type="predicted"/>
<keyword evidence="3" id="KW-1185">Reference proteome</keyword>